<comment type="subcellular location">
    <subcellularLocation>
        <location evidence="1">Membrane</location>
        <topology evidence="1">Multi-pass membrane protein</topology>
    </subcellularLocation>
</comment>
<gene>
    <name evidence="7" type="ORF">DD559_06515</name>
</gene>
<dbReference type="GO" id="GO:0016020">
    <property type="term" value="C:membrane"/>
    <property type="evidence" value="ECO:0007669"/>
    <property type="project" value="UniProtKB-SubCell"/>
</dbReference>
<evidence type="ECO:0000256" key="3">
    <source>
        <dbReference type="ARBA" id="ARBA00022989"/>
    </source>
</evidence>
<evidence type="ECO:0000313" key="8">
    <source>
        <dbReference type="Proteomes" id="UP000245890"/>
    </source>
</evidence>
<keyword evidence="2 6" id="KW-0812">Transmembrane</keyword>
<dbReference type="Pfam" id="PF05128">
    <property type="entry name" value="DUF697"/>
    <property type="match status" value="1"/>
</dbReference>
<name>A0A2U0SCE3_9SPHN</name>
<sequence length="178" mass="18444">MNSSRFRSSMKDKEMATATKDHGSNAEATVHSPTPNKIESASKIISSATRWSAATGLIPLPFVDLAALAAVQAKMVIDLSHLYEQKTSEEAVRGTISVLLGTLLSGGLASYTTSAVARSVPAVGLAVGVVSFGGFAAAATFAIGKVFVAHYEGGGTFHSFSPEAVSERLRRDVATAKA</sequence>
<feature type="transmembrane region" description="Helical" evidence="6">
    <location>
        <begin position="91"/>
        <end position="111"/>
    </location>
</feature>
<keyword evidence="3 6" id="KW-1133">Transmembrane helix</keyword>
<organism evidence="7 8">
    <name type="scientific">Sphingomonas pokkalii</name>
    <dbReference type="NCBI Taxonomy" id="2175090"/>
    <lineage>
        <taxon>Bacteria</taxon>
        <taxon>Pseudomonadati</taxon>
        <taxon>Pseudomonadota</taxon>
        <taxon>Alphaproteobacteria</taxon>
        <taxon>Sphingomonadales</taxon>
        <taxon>Sphingomonadaceae</taxon>
        <taxon>Sphingomonas</taxon>
    </lineage>
</organism>
<feature type="compositionally biased region" description="Basic and acidic residues" evidence="5">
    <location>
        <begin position="9"/>
        <end position="24"/>
    </location>
</feature>
<dbReference type="Proteomes" id="UP000245890">
    <property type="component" value="Unassembled WGS sequence"/>
</dbReference>
<feature type="transmembrane region" description="Helical" evidence="6">
    <location>
        <begin position="123"/>
        <end position="143"/>
    </location>
</feature>
<evidence type="ECO:0000256" key="1">
    <source>
        <dbReference type="ARBA" id="ARBA00004141"/>
    </source>
</evidence>
<proteinExistence type="predicted"/>
<dbReference type="EMBL" id="QENQ01000001">
    <property type="protein sequence ID" value="PVX29029.1"/>
    <property type="molecule type" value="Genomic_DNA"/>
</dbReference>
<keyword evidence="8" id="KW-1185">Reference proteome</keyword>
<dbReference type="AlphaFoldDB" id="A0A2U0SCE3"/>
<reference evidence="7 8" key="1">
    <citation type="submission" date="2018-05" db="EMBL/GenBank/DDBJ databases">
        <title>Description of Sphingomonas pokkalii sp nov, isolated from the rhizosphere of saline tolerant pokkali rice and its draft genome analysis.</title>
        <authorList>
            <person name="Menon R."/>
            <person name="Kumari S."/>
            <person name="Rameshkumar N."/>
        </authorList>
    </citation>
    <scope>NUCLEOTIDE SEQUENCE [LARGE SCALE GENOMIC DNA]</scope>
    <source>
        <strain evidence="7 8">L3B27</strain>
    </source>
</reference>
<protein>
    <submittedName>
        <fullName evidence="7">GTPase</fullName>
    </submittedName>
</protein>
<feature type="region of interest" description="Disordered" evidence="5">
    <location>
        <begin position="1"/>
        <end position="34"/>
    </location>
</feature>
<evidence type="ECO:0000256" key="6">
    <source>
        <dbReference type="SAM" id="Phobius"/>
    </source>
</evidence>
<evidence type="ECO:0000256" key="4">
    <source>
        <dbReference type="ARBA" id="ARBA00023136"/>
    </source>
</evidence>
<dbReference type="InterPro" id="IPR021147">
    <property type="entry name" value="DUF697"/>
</dbReference>
<accession>A0A2U0SCE3</accession>
<keyword evidence="4 6" id="KW-0472">Membrane</keyword>
<dbReference type="OrthoDB" id="980719at2"/>
<evidence type="ECO:0000256" key="2">
    <source>
        <dbReference type="ARBA" id="ARBA00022692"/>
    </source>
</evidence>
<evidence type="ECO:0000256" key="5">
    <source>
        <dbReference type="SAM" id="MobiDB-lite"/>
    </source>
</evidence>
<comment type="caution">
    <text evidence="7">The sequence shown here is derived from an EMBL/GenBank/DDBJ whole genome shotgun (WGS) entry which is preliminary data.</text>
</comment>
<evidence type="ECO:0000313" key="7">
    <source>
        <dbReference type="EMBL" id="PVX29029.1"/>
    </source>
</evidence>